<comment type="caution">
    <text evidence="2">The sequence shown here is derived from an EMBL/GenBank/DDBJ whole genome shotgun (WGS) entry which is preliminary data.</text>
</comment>
<organism evidence="2 3">
    <name type="scientific">Prorocentrum cordatum</name>
    <dbReference type="NCBI Taxonomy" id="2364126"/>
    <lineage>
        <taxon>Eukaryota</taxon>
        <taxon>Sar</taxon>
        <taxon>Alveolata</taxon>
        <taxon>Dinophyceae</taxon>
        <taxon>Prorocentrales</taxon>
        <taxon>Prorocentraceae</taxon>
        <taxon>Prorocentrum</taxon>
    </lineage>
</organism>
<protein>
    <submittedName>
        <fullName evidence="2">Uncharacterized protein</fullName>
    </submittedName>
</protein>
<evidence type="ECO:0000313" key="2">
    <source>
        <dbReference type="EMBL" id="CAK0883025.1"/>
    </source>
</evidence>
<feature type="compositionally biased region" description="Low complexity" evidence="1">
    <location>
        <begin position="19"/>
        <end position="39"/>
    </location>
</feature>
<name>A0ABN9W9V1_9DINO</name>
<reference evidence="2" key="1">
    <citation type="submission" date="2023-10" db="EMBL/GenBank/DDBJ databases">
        <authorList>
            <person name="Chen Y."/>
            <person name="Shah S."/>
            <person name="Dougan E. K."/>
            <person name="Thang M."/>
            <person name="Chan C."/>
        </authorList>
    </citation>
    <scope>NUCLEOTIDE SEQUENCE [LARGE SCALE GENOMIC DNA]</scope>
</reference>
<dbReference type="EMBL" id="CAUYUJ010018363">
    <property type="protein sequence ID" value="CAK0883025.1"/>
    <property type="molecule type" value="Genomic_DNA"/>
</dbReference>
<proteinExistence type="predicted"/>
<feature type="non-terminal residue" evidence="2">
    <location>
        <position position="1"/>
    </location>
</feature>
<accession>A0ABN9W9V1</accession>
<keyword evidence="3" id="KW-1185">Reference proteome</keyword>
<evidence type="ECO:0000313" key="3">
    <source>
        <dbReference type="Proteomes" id="UP001189429"/>
    </source>
</evidence>
<dbReference type="Proteomes" id="UP001189429">
    <property type="component" value="Unassembled WGS sequence"/>
</dbReference>
<feature type="region of interest" description="Disordered" evidence="1">
    <location>
        <begin position="1"/>
        <end position="116"/>
    </location>
</feature>
<feature type="compositionally biased region" description="Basic and acidic residues" evidence="1">
    <location>
        <begin position="72"/>
        <end position="87"/>
    </location>
</feature>
<evidence type="ECO:0000256" key="1">
    <source>
        <dbReference type="SAM" id="MobiDB-lite"/>
    </source>
</evidence>
<sequence>ALCPVRRRAPSELLEQAVRRAAPAPCGRRGGACAERAPAQASGRAPSATLGDSRGPRWGGDEQQQQQQQQQELDRKEREAQEDRGKGEGGGGGQSTLSTTAREMPPLQASMPQGRHLVWKSGAPNRAASRARGLENVAE</sequence>
<gene>
    <name evidence="2" type="ORF">PCOR1329_LOCUS65339</name>
</gene>